<comment type="caution">
    <text evidence="1">The sequence shown here is derived from an EMBL/GenBank/DDBJ whole genome shotgun (WGS) entry which is preliminary data.</text>
</comment>
<dbReference type="AlphaFoldDB" id="A0AAD3XLJ9"/>
<dbReference type="PANTHER" id="PTHR43205:SF7">
    <property type="entry name" value="PROSTAGLANDIN REDUCTASE 1"/>
    <property type="match status" value="1"/>
</dbReference>
<accession>A0AAD3XLJ9</accession>
<dbReference type="GO" id="GO:0032440">
    <property type="term" value="F:2-alkenal reductase [NAD(P)H] activity"/>
    <property type="evidence" value="ECO:0007669"/>
    <property type="project" value="TreeGrafter"/>
</dbReference>
<dbReference type="PANTHER" id="PTHR43205">
    <property type="entry name" value="PROSTAGLANDIN REDUCTASE"/>
    <property type="match status" value="1"/>
</dbReference>
<dbReference type="EMBL" id="BSYO01000008">
    <property type="protein sequence ID" value="GMH08746.1"/>
    <property type="molecule type" value="Genomic_DNA"/>
</dbReference>
<dbReference type="InterPro" id="IPR045010">
    <property type="entry name" value="MDR_fam"/>
</dbReference>
<dbReference type="Gene3D" id="3.40.50.720">
    <property type="entry name" value="NAD(P)-binding Rossmann-like Domain"/>
    <property type="match status" value="1"/>
</dbReference>
<organism evidence="1 2">
    <name type="scientific">Nepenthes gracilis</name>
    <name type="common">Slender pitcher plant</name>
    <dbReference type="NCBI Taxonomy" id="150966"/>
    <lineage>
        <taxon>Eukaryota</taxon>
        <taxon>Viridiplantae</taxon>
        <taxon>Streptophyta</taxon>
        <taxon>Embryophyta</taxon>
        <taxon>Tracheophyta</taxon>
        <taxon>Spermatophyta</taxon>
        <taxon>Magnoliopsida</taxon>
        <taxon>eudicotyledons</taxon>
        <taxon>Gunneridae</taxon>
        <taxon>Pentapetalae</taxon>
        <taxon>Caryophyllales</taxon>
        <taxon>Nepenthaceae</taxon>
        <taxon>Nepenthes</taxon>
    </lineage>
</organism>
<evidence type="ECO:0000313" key="1">
    <source>
        <dbReference type="EMBL" id="GMH08746.1"/>
    </source>
</evidence>
<gene>
    <name evidence="1" type="ORF">Nepgr_010586</name>
</gene>
<sequence>MLDAALLNMRLDGRSAARGMLSQYNRGRQRQPAAEGVNNSTSLVHRRVRMEGFVVFDYRHLQSNFSNAVLPNIRSG</sequence>
<evidence type="ECO:0000313" key="2">
    <source>
        <dbReference type="Proteomes" id="UP001279734"/>
    </source>
</evidence>
<name>A0AAD3XLJ9_NEPGR</name>
<keyword evidence="2" id="KW-1185">Reference proteome</keyword>
<reference evidence="1" key="1">
    <citation type="submission" date="2023-05" db="EMBL/GenBank/DDBJ databases">
        <title>Nepenthes gracilis genome sequencing.</title>
        <authorList>
            <person name="Fukushima K."/>
        </authorList>
    </citation>
    <scope>NUCLEOTIDE SEQUENCE</scope>
    <source>
        <strain evidence="1">SING2019-196</strain>
    </source>
</reference>
<dbReference type="Proteomes" id="UP001279734">
    <property type="component" value="Unassembled WGS sequence"/>
</dbReference>
<proteinExistence type="predicted"/>
<protein>
    <submittedName>
        <fullName evidence="1">Uncharacterized protein</fullName>
    </submittedName>
</protein>